<dbReference type="SUPFAM" id="SSF58104">
    <property type="entry name" value="Methyl-accepting chemotaxis protein (MCP) signaling domain"/>
    <property type="match status" value="1"/>
</dbReference>
<proteinExistence type="predicted"/>
<keyword evidence="1" id="KW-0807">Transducer</keyword>
<dbReference type="SMART" id="SM00283">
    <property type="entry name" value="MA"/>
    <property type="match status" value="1"/>
</dbReference>
<feature type="region of interest" description="Disordered" evidence="2">
    <location>
        <begin position="1"/>
        <end position="20"/>
    </location>
</feature>
<dbReference type="GO" id="GO:0016020">
    <property type="term" value="C:membrane"/>
    <property type="evidence" value="ECO:0007669"/>
    <property type="project" value="InterPro"/>
</dbReference>
<organism evidence="4">
    <name type="scientific">hydrothermal vent metagenome</name>
    <dbReference type="NCBI Taxonomy" id="652676"/>
    <lineage>
        <taxon>unclassified sequences</taxon>
        <taxon>metagenomes</taxon>
        <taxon>ecological metagenomes</taxon>
    </lineage>
</organism>
<evidence type="ECO:0000313" key="4">
    <source>
        <dbReference type="EMBL" id="VAX39652.1"/>
    </source>
</evidence>
<dbReference type="EMBL" id="UOGK01000275">
    <property type="protein sequence ID" value="VAX39652.1"/>
    <property type="molecule type" value="Genomic_DNA"/>
</dbReference>
<dbReference type="Gene3D" id="1.10.287.950">
    <property type="entry name" value="Methyl-accepting chemotaxis protein"/>
    <property type="match status" value="1"/>
</dbReference>
<name>A0A3B1DFS9_9ZZZZ</name>
<gene>
    <name evidence="4" type="ORF">MNBD_PLANCTO03-1092</name>
</gene>
<evidence type="ECO:0000256" key="1">
    <source>
        <dbReference type="ARBA" id="ARBA00023224"/>
    </source>
</evidence>
<sequence length="238" mass="26289">MTTMQHRPPQHHSTSEQLPPEIAKWVAEATRVCREASRGNLEARILRIDPDCELAELLNSINRMLDMTDAFVRESTASLEYASKGRFFRRVLLNGMLGSFRKAAKSINGATRQMDVKTRDLEAAETRREQLAGDFSRTIDVVTGLAETTQRIDGFSKVIKTIADQTNLLALNAAIEAARVGDAGKGFAVVADEVKRLSHQTSEATKEIESQLESVQSATKETVESINKVRTVLAEQSS</sequence>
<accession>A0A3B1DFS9</accession>
<feature type="compositionally biased region" description="Polar residues" evidence="2">
    <location>
        <begin position="1"/>
        <end position="17"/>
    </location>
</feature>
<protein>
    <recommendedName>
        <fullName evidence="3">Methyl-accepting transducer domain-containing protein</fullName>
    </recommendedName>
</protein>
<dbReference type="PANTHER" id="PTHR32089">
    <property type="entry name" value="METHYL-ACCEPTING CHEMOTAXIS PROTEIN MCPB"/>
    <property type="match status" value="1"/>
</dbReference>
<dbReference type="InterPro" id="IPR004089">
    <property type="entry name" value="MCPsignal_dom"/>
</dbReference>
<dbReference type="PANTHER" id="PTHR32089:SF112">
    <property type="entry name" value="LYSOZYME-LIKE PROTEIN-RELATED"/>
    <property type="match status" value="1"/>
</dbReference>
<dbReference type="AlphaFoldDB" id="A0A3B1DFS9"/>
<evidence type="ECO:0000259" key="3">
    <source>
        <dbReference type="PROSITE" id="PS50111"/>
    </source>
</evidence>
<feature type="domain" description="Methyl-accepting transducer" evidence="3">
    <location>
        <begin position="93"/>
        <end position="238"/>
    </location>
</feature>
<evidence type="ECO:0000256" key="2">
    <source>
        <dbReference type="SAM" id="MobiDB-lite"/>
    </source>
</evidence>
<dbReference type="Pfam" id="PF00015">
    <property type="entry name" value="MCPsignal"/>
    <property type="match status" value="1"/>
</dbReference>
<dbReference type="PROSITE" id="PS50111">
    <property type="entry name" value="CHEMOTAXIS_TRANSDUC_2"/>
    <property type="match status" value="1"/>
</dbReference>
<dbReference type="GO" id="GO:0007165">
    <property type="term" value="P:signal transduction"/>
    <property type="evidence" value="ECO:0007669"/>
    <property type="project" value="UniProtKB-KW"/>
</dbReference>
<reference evidence="4" key="1">
    <citation type="submission" date="2018-06" db="EMBL/GenBank/DDBJ databases">
        <authorList>
            <person name="Zhirakovskaya E."/>
        </authorList>
    </citation>
    <scope>NUCLEOTIDE SEQUENCE</scope>
</reference>